<dbReference type="PANTHER" id="PTHR23234:SF10">
    <property type="entry name" value="RIKEN CDNA 6720489N17 GENE-RELATED"/>
    <property type="match status" value="1"/>
</dbReference>
<dbReference type="FunFam" id="3.30.160.60:FF:000145">
    <property type="entry name" value="Zinc finger protein 574"/>
    <property type="match status" value="1"/>
</dbReference>
<keyword evidence="6 12" id="KW-0862">Zinc</keyword>
<feature type="domain" description="C2H2-type" evidence="14">
    <location>
        <begin position="337"/>
        <end position="366"/>
    </location>
</feature>
<feature type="domain" description="C2H2-type" evidence="14">
    <location>
        <begin position="470"/>
        <end position="497"/>
    </location>
</feature>
<feature type="region of interest" description="Disordered" evidence="13">
    <location>
        <begin position="168"/>
        <end position="220"/>
    </location>
</feature>
<feature type="domain" description="ZAD" evidence="15">
    <location>
        <begin position="9"/>
        <end position="84"/>
    </location>
</feature>
<dbReference type="GO" id="GO:0008270">
    <property type="term" value="F:zinc ion binding"/>
    <property type="evidence" value="ECO:0007669"/>
    <property type="project" value="UniProtKB-UniRule"/>
</dbReference>
<dbReference type="GO" id="GO:0005634">
    <property type="term" value="C:nucleus"/>
    <property type="evidence" value="ECO:0007669"/>
    <property type="project" value="UniProtKB-SubCell"/>
</dbReference>
<feature type="binding site" evidence="12">
    <location>
        <position position="14"/>
    </location>
    <ligand>
        <name>Zn(2+)</name>
        <dbReference type="ChEBI" id="CHEBI:29105"/>
    </ligand>
</feature>
<feature type="domain" description="C2H2-type" evidence="14">
    <location>
        <begin position="498"/>
        <end position="525"/>
    </location>
</feature>
<evidence type="ECO:0000256" key="3">
    <source>
        <dbReference type="ARBA" id="ARBA00022723"/>
    </source>
</evidence>
<dbReference type="GO" id="GO:0043565">
    <property type="term" value="F:sequence-specific DNA binding"/>
    <property type="evidence" value="ECO:0007669"/>
    <property type="project" value="UniProtKB-ARBA"/>
</dbReference>
<dbReference type="SUPFAM" id="SSF57716">
    <property type="entry name" value="Glucocorticoid receptor-like (DNA-binding domain)"/>
    <property type="match status" value="1"/>
</dbReference>
<feature type="binding site" evidence="12">
    <location>
        <position position="57"/>
    </location>
    <ligand>
        <name>Zn(2+)</name>
        <dbReference type="ChEBI" id="CHEBI:29105"/>
    </ligand>
</feature>
<evidence type="ECO:0000256" key="5">
    <source>
        <dbReference type="ARBA" id="ARBA00022771"/>
    </source>
</evidence>
<accession>A0A1B6CQM4</accession>
<evidence type="ECO:0000256" key="11">
    <source>
        <dbReference type="PROSITE-ProRule" id="PRU00042"/>
    </source>
</evidence>
<evidence type="ECO:0000259" key="14">
    <source>
        <dbReference type="PROSITE" id="PS50157"/>
    </source>
</evidence>
<dbReference type="SUPFAM" id="SSF57667">
    <property type="entry name" value="beta-beta-alpha zinc fingers"/>
    <property type="match status" value="6"/>
</dbReference>
<keyword evidence="10" id="KW-0539">Nucleus</keyword>
<dbReference type="EMBL" id="GEDC01017773">
    <property type="protein sequence ID" value="JAS19525.1"/>
    <property type="molecule type" value="Transcribed_RNA"/>
</dbReference>
<comment type="subcellular location">
    <subcellularLocation>
        <location evidence="1">Nucleus</location>
    </subcellularLocation>
</comment>
<organism evidence="16">
    <name type="scientific">Clastoptera arizonana</name>
    <name type="common">Arizona spittle bug</name>
    <dbReference type="NCBI Taxonomy" id="38151"/>
    <lineage>
        <taxon>Eukaryota</taxon>
        <taxon>Metazoa</taxon>
        <taxon>Ecdysozoa</taxon>
        <taxon>Arthropoda</taxon>
        <taxon>Hexapoda</taxon>
        <taxon>Insecta</taxon>
        <taxon>Pterygota</taxon>
        <taxon>Neoptera</taxon>
        <taxon>Paraneoptera</taxon>
        <taxon>Hemiptera</taxon>
        <taxon>Auchenorrhyncha</taxon>
        <taxon>Cercopoidea</taxon>
        <taxon>Clastopteridae</taxon>
        <taxon>Clastoptera</taxon>
    </lineage>
</organism>
<sequence length="889" mass="101736">MDVLLYDSTICRFCAEDNTNGVFIFEKENQEIDLEKLINKYLPFKVNDDGTLPRSICPGCNIQLQATVQFFDLLAEGQKKINLLLKQQISLTLKKQELARIQGNLPTENIEYMPTDNEIFDNVIIEDHLTNVGNHLPNFEVLPDKDVFPPDHPISVVFQDIIKLPKKRGRPRKSNLSYGKIPSPAPVPNESNTSKTDFIEDKDDDTDGRRRRRRKIPERYKASVQGKELEKIFQEEGVIDDDEDDRRVVEDEVVEDANTNNVVEEVEEIIGHVESKEGQILEEYIAKKGGQTKIINKRHPKRMKRKKIRFICEVCGRGFLHQGRYLFHKSFHKGVKYECTTCHKRFSSKENFELHQKLVGHSGEAGIVEDANGDNEKPSTDNGDSAKVTCKTCDNKPFPTKTSLEGGKKDKFYPCSICGKYLNHPSSVVYHKEAEHNNGRRFVCNKCGKNFKHKQLLQRHQLVHTDIRPYKCTVCMASFKTKANLVNHQATHTGEKKHTCEICEQQFAHKTSLTLHYRWHTGLKPYQCNVCNKRFSQKGNLQEHIRIHTGEKPFACPHCPRKFTTSSQFKLHMKRHTGERPWKCEFCVKTFLHKDAWKCHIRRHKGEKPFSCPQCSRDFPEQWALKKHMRLHTGEKPYKCKECGKTFADCSNLTKHKKIHIKELKKDEQNNTEIKYISVSQDIPNAATAVNEGTDLSVWNIIQTHLQEDLVADRPNNSTVDNQEDVQSIIYVTLEENSCNEAKEKLDEELIVPDIVPALEVADIEVVGKNVISENIQITDDKGNPIHFTMQDGSAIEISSDGQSLQMTTKDGRTIPVHLATADGHPISTQVTADDSLQLRIDSVLEEEAPENDFQLNESVQTLEFMTEDGEKVQMIAPFNVVPMGAEFL</sequence>
<dbReference type="SMART" id="SM00355">
    <property type="entry name" value="ZnF_C2H2"/>
    <property type="match status" value="11"/>
</dbReference>
<dbReference type="FunFam" id="3.30.160.60:FF:000065">
    <property type="entry name" value="B-cell CLL/lymphoma 6, member B"/>
    <property type="match status" value="1"/>
</dbReference>
<keyword evidence="4" id="KW-0677">Repeat</keyword>
<feature type="domain" description="C2H2-type" evidence="14">
    <location>
        <begin position="610"/>
        <end position="637"/>
    </location>
</feature>
<evidence type="ECO:0000256" key="2">
    <source>
        <dbReference type="ARBA" id="ARBA00006991"/>
    </source>
</evidence>
<dbReference type="Gene3D" id="3.40.1800.20">
    <property type="match status" value="1"/>
</dbReference>
<dbReference type="InterPro" id="IPR050758">
    <property type="entry name" value="Znf_C2H2-type"/>
</dbReference>
<dbReference type="InterPro" id="IPR012934">
    <property type="entry name" value="Znf_AD"/>
</dbReference>
<dbReference type="PROSITE" id="PS51915">
    <property type="entry name" value="ZAD"/>
    <property type="match status" value="1"/>
</dbReference>
<feature type="binding site" evidence="12">
    <location>
        <position position="60"/>
    </location>
    <ligand>
        <name>Zn(2+)</name>
        <dbReference type="ChEBI" id="CHEBI:29105"/>
    </ligand>
</feature>
<feature type="binding site" evidence="12">
    <location>
        <position position="11"/>
    </location>
    <ligand>
        <name>Zn(2+)</name>
        <dbReference type="ChEBI" id="CHEBI:29105"/>
    </ligand>
</feature>
<keyword evidence="9" id="KW-0804">Transcription</keyword>
<dbReference type="FunFam" id="3.30.160.60:FF:000424">
    <property type="entry name" value="Zinc finger protein 140"/>
    <property type="match status" value="1"/>
</dbReference>
<comment type="similarity">
    <text evidence="2">Belongs to the krueppel C2H2-type zinc-finger protein family.</text>
</comment>
<dbReference type="AlphaFoldDB" id="A0A1B6CQM4"/>
<proteinExistence type="inferred from homology"/>
<evidence type="ECO:0000256" key="13">
    <source>
        <dbReference type="SAM" id="MobiDB-lite"/>
    </source>
</evidence>
<dbReference type="FunFam" id="3.30.160.60:FF:000340">
    <property type="entry name" value="zinc finger protein 473 isoform X1"/>
    <property type="match status" value="1"/>
</dbReference>
<evidence type="ECO:0000256" key="4">
    <source>
        <dbReference type="ARBA" id="ARBA00022737"/>
    </source>
</evidence>
<dbReference type="GO" id="GO:0005694">
    <property type="term" value="C:chromosome"/>
    <property type="evidence" value="ECO:0007669"/>
    <property type="project" value="UniProtKB-ARBA"/>
</dbReference>
<evidence type="ECO:0000313" key="17">
    <source>
        <dbReference type="EMBL" id="JAS19525.1"/>
    </source>
</evidence>
<keyword evidence="5 11" id="KW-0863">Zinc-finger</keyword>
<keyword evidence="3 12" id="KW-0479">Metal-binding</keyword>
<evidence type="ECO:0000256" key="9">
    <source>
        <dbReference type="ARBA" id="ARBA00023163"/>
    </source>
</evidence>
<feature type="domain" description="C2H2-type" evidence="14">
    <location>
        <begin position="310"/>
        <end position="337"/>
    </location>
</feature>
<dbReference type="EMBL" id="GEDC01006046">
    <property type="protein sequence ID" value="JAS31252.1"/>
    <property type="molecule type" value="Transcribed_RNA"/>
</dbReference>
<evidence type="ECO:0000256" key="6">
    <source>
        <dbReference type="ARBA" id="ARBA00022833"/>
    </source>
</evidence>
<keyword evidence="8" id="KW-0238">DNA-binding</keyword>
<dbReference type="PANTHER" id="PTHR23234">
    <property type="entry name" value="ZNF44 PROTEIN"/>
    <property type="match status" value="1"/>
</dbReference>
<dbReference type="InterPro" id="IPR013087">
    <property type="entry name" value="Znf_C2H2_type"/>
</dbReference>
<dbReference type="GO" id="GO:0045893">
    <property type="term" value="P:positive regulation of DNA-templated transcription"/>
    <property type="evidence" value="ECO:0007669"/>
    <property type="project" value="UniProtKB-ARBA"/>
</dbReference>
<evidence type="ECO:0000259" key="15">
    <source>
        <dbReference type="PROSITE" id="PS51915"/>
    </source>
</evidence>
<protein>
    <recommendedName>
        <fullName evidence="19">Protein krueppel</fullName>
    </recommendedName>
</protein>
<feature type="domain" description="C2H2-type" evidence="14">
    <location>
        <begin position="582"/>
        <end position="609"/>
    </location>
</feature>
<name>A0A1B6CQM4_9HEMI</name>
<dbReference type="Gene3D" id="3.30.160.60">
    <property type="entry name" value="Classic Zinc Finger"/>
    <property type="match status" value="9"/>
</dbReference>
<dbReference type="FunFam" id="3.30.160.60:FF:002716">
    <property type="entry name" value="Zinc finger protein 212"/>
    <property type="match status" value="1"/>
</dbReference>
<evidence type="ECO:0000256" key="1">
    <source>
        <dbReference type="ARBA" id="ARBA00004123"/>
    </source>
</evidence>
<feature type="domain" description="C2H2-type" evidence="14">
    <location>
        <begin position="413"/>
        <end position="441"/>
    </location>
</feature>
<dbReference type="FunFam" id="3.30.160.60:FF:001156">
    <property type="entry name" value="Zinc finger protein 407"/>
    <property type="match status" value="1"/>
</dbReference>
<dbReference type="InterPro" id="IPR036236">
    <property type="entry name" value="Znf_C2H2_sf"/>
</dbReference>
<feature type="domain" description="C2H2-type" evidence="14">
    <location>
        <begin position="638"/>
        <end position="665"/>
    </location>
</feature>
<keyword evidence="7" id="KW-0805">Transcription regulation</keyword>
<evidence type="ECO:0000256" key="8">
    <source>
        <dbReference type="ARBA" id="ARBA00023125"/>
    </source>
</evidence>
<dbReference type="PROSITE" id="PS50157">
    <property type="entry name" value="ZINC_FINGER_C2H2_2"/>
    <property type="match status" value="11"/>
</dbReference>
<reference evidence="16" key="1">
    <citation type="submission" date="2015-12" db="EMBL/GenBank/DDBJ databases">
        <title>De novo transcriptome assembly of four potential Pierce s Disease insect vectors from Arizona vineyards.</title>
        <authorList>
            <person name="Tassone E.E."/>
        </authorList>
    </citation>
    <scope>NUCLEOTIDE SEQUENCE</scope>
</reference>
<dbReference type="SMART" id="SM00868">
    <property type="entry name" value="zf-AD"/>
    <property type="match status" value="1"/>
</dbReference>
<feature type="domain" description="C2H2-type" evidence="14">
    <location>
        <begin position="442"/>
        <end position="469"/>
    </location>
</feature>
<gene>
    <name evidence="16" type="ORF">g.15129</name>
    <name evidence="17" type="ORF">g.15134</name>
    <name evidence="18" type="ORF">g.15139</name>
</gene>
<evidence type="ECO:0000313" key="16">
    <source>
        <dbReference type="EMBL" id="JAS15721.1"/>
    </source>
</evidence>
<feature type="domain" description="C2H2-type" evidence="14">
    <location>
        <begin position="554"/>
        <end position="581"/>
    </location>
</feature>
<dbReference type="PROSITE" id="PS00028">
    <property type="entry name" value="ZINC_FINGER_C2H2_1"/>
    <property type="match status" value="10"/>
</dbReference>
<feature type="domain" description="C2H2-type" evidence="14">
    <location>
        <begin position="526"/>
        <end position="553"/>
    </location>
</feature>
<dbReference type="Pfam" id="PF00096">
    <property type="entry name" value="zf-C2H2"/>
    <property type="match status" value="7"/>
</dbReference>
<evidence type="ECO:0000256" key="12">
    <source>
        <dbReference type="PROSITE-ProRule" id="PRU01263"/>
    </source>
</evidence>
<evidence type="ECO:0000313" key="18">
    <source>
        <dbReference type="EMBL" id="JAS31252.1"/>
    </source>
</evidence>
<dbReference type="EMBL" id="GEDC01021577">
    <property type="protein sequence ID" value="JAS15721.1"/>
    <property type="molecule type" value="Transcribed_RNA"/>
</dbReference>
<evidence type="ECO:0000256" key="10">
    <source>
        <dbReference type="ARBA" id="ARBA00023242"/>
    </source>
</evidence>
<evidence type="ECO:0000256" key="7">
    <source>
        <dbReference type="ARBA" id="ARBA00023015"/>
    </source>
</evidence>
<evidence type="ECO:0008006" key="19">
    <source>
        <dbReference type="Google" id="ProtNLM"/>
    </source>
</evidence>
<dbReference type="Pfam" id="PF07776">
    <property type="entry name" value="zf-AD"/>
    <property type="match status" value="1"/>
</dbReference>
<dbReference type="FunFam" id="3.30.160.60:FF:001732">
    <property type="entry name" value="Zgc:162936"/>
    <property type="match status" value="1"/>
</dbReference>